<feature type="domain" description="Putative plant transposon protein" evidence="2">
    <location>
        <begin position="63"/>
        <end position="230"/>
    </location>
</feature>
<name>A0A2G9H553_9LAMI</name>
<dbReference type="Pfam" id="PF20167">
    <property type="entry name" value="Transposase_32"/>
    <property type="match status" value="1"/>
</dbReference>
<protein>
    <recommendedName>
        <fullName evidence="2">Putative plant transposon protein domain-containing protein</fullName>
    </recommendedName>
</protein>
<keyword evidence="4" id="KW-1185">Reference proteome</keyword>
<dbReference type="EMBL" id="NKXS01002647">
    <property type="protein sequence ID" value="PIN12644.1"/>
    <property type="molecule type" value="Genomic_DNA"/>
</dbReference>
<gene>
    <name evidence="3" type="ORF">CDL12_14745</name>
</gene>
<sequence>MALKKRRATESSGISKKYNSSVFISAAAEEHFVKTTLSQSLIKERGMQHFTFSDETHHAIIKDRNWYEFVKKPNAAITNIVREFYTNAKFIDEDIMTVRGRRVSYNIDAEDEYEYLTHEQFDVEQMTQRLCNGLVVWEMGHKDQLKHFKAKKLKPECRNWLHFICARMMPCTHVSDITYDRVVLMFVILEGIPIDVGKMINEGIKKAIEGGYHDGLPWLHLITALCAKSGEQWEPTEEFLQPKYESCPRPLSIYQCVRRLEEYITLSIEHDVSWRAASHEWFKLIAKKLNIPGDEFPMFPPPPPNPFNAHLHGLGASDGTEMNDEGVPLAHGEGASALRARDERKDA</sequence>
<evidence type="ECO:0000313" key="3">
    <source>
        <dbReference type="EMBL" id="PIN12644.1"/>
    </source>
</evidence>
<organism evidence="3 4">
    <name type="scientific">Handroanthus impetiginosus</name>
    <dbReference type="NCBI Taxonomy" id="429701"/>
    <lineage>
        <taxon>Eukaryota</taxon>
        <taxon>Viridiplantae</taxon>
        <taxon>Streptophyta</taxon>
        <taxon>Embryophyta</taxon>
        <taxon>Tracheophyta</taxon>
        <taxon>Spermatophyta</taxon>
        <taxon>Magnoliopsida</taxon>
        <taxon>eudicotyledons</taxon>
        <taxon>Gunneridae</taxon>
        <taxon>Pentapetalae</taxon>
        <taxon>asterids</taxon>
        <taxon>lamiids</taxon>
        <taxon>Lamiales</taxon>
        <taxon>Bignoniaceae</taxon>
        <taxon>Crescentiina</taxon>
        <taxon>Tabebuia alliance</taxon>
        <taxon>Handroanthus</taxon>
    </lineage>
</organism>
<evidence type="ECO:0000256" key="1">
    <source>
        <dbReference type="SAM" id="MobiDB-lite"/>
    </source>
</evidence>
<proteinExistence type="predicted"/>
<dbReference type="AlphaFoldDB" id="A0A2G9H553"/>
<dbReference type="Proteomes" id="UP000231279">
    <property type="component" value="Unassembled WGS sequence"/>
</dbReference>
<dbReference type="OrthoDB" id="1714944at2759"/>
<evidence type="ECO:0000313" key="4">
    <source>
        <dbReference type="Proteomes" id="UP000231279"/>
    </source>
</evidence>
<accession>A0A2G9H553</accession>
<evidence type="ECO:0000259" key="2">
    <source>
        <dbReference type="Pfam" id="PF20167"/>
    </source>
</evidence>
<comment type="caution">
    <text evidence="3">The sequence shown here is derived from an EMBL/GenBank/DDBJ whole genome shotgun (WGS) entry which is preliminary data.</text>
</comment>
<reference evidence="4" key="1">
    <citation type="journal article" date="2018" name="Gigascience">
        <title>Genome assembly of the Pink Ipe (Handroanthus impetiginosus, Bignoniaceae), a highly valued, ecologically keystone Neotropical timber forest tree.</title>
        <authorList>
            <person name="Silva-Junior O.B."/>
            <person name="Grattapaglia D."/>
            <person name="Novaes E."/>
            <person name="Collevatti R.G."/>
        </authorList>
    </citation>
    <scope>NUCLEOTIDE SEQUENCE [LARGE SCALE GENOMIC DNA]</scope>
    <source>
        <strain evidence="4">cv. UFG-1</strain>
    </source>
</reference>
<feature type="region of interest" description="Disordered" evidence="1">
    <location>
        <begin position="309"/>
        <end position="347"/>
    </location>
</feature>
<dbReference type="InterPro" id="IPR046796">
    <property type="entry name" value="Transposase_32_dom"/>
</dbReference>